<dbReference type="Gene3D" id="3.40.50.880">
    <property type="match status" value="1"/>
</dbReference>
<evidence type="ECO:0000259" key="11">
    <source>
        <dbReference type="Pfam" id="PF02449"/>
    </source>
</evidence>
<name>A0A916RS35_9BACT</name>
<dbReference type="SUPFAM" id="SSF51445">
    <property type="entry name" value="(Trans)glycosidases"/>
    <property type="match status" value="1"/>
</dbReference>
<keyword evidence="14" id="KW-1185">Reference proteome</keyword>
<dbReference type="GO" id="GO:0009341">
    <property type="term" value="C:beta-galactosidase complex"/>
    <property type="evidence" value="ECO:0007669"/>
    <property type="project" value="InterPro"/>
</dbReference>
<dbReference type="CDD" id="cd03143">
    <property type="entry name" value="A4_beta-galactosidase_middle_domain"/>
    <property type="match status" value="1"/>
</dbReference>
<feature type="binding site" evidence="9">
    <location>
        <position position="155"/>
    </location>
    <ligand>
        <name>substrate</name>
    </ligand>
</feature>
<evidence type="ECO:0000313" key="13">
    <source>
        <dbReference type="EMBL" id="GGA67693.1"/>
    </source>
</evidence>
<dbReference type="GO" id="GO:0046872">
    <property type="term" value="F:metal ion binding"/>
    <property type="evidence" value="ECO:0007669"/>
    <property type="project" value="UniProtKB-KW"/>
</dbReference>
<feature type="domain" description="Beta-galactosidase trimerisation" evidence="12">
    <location>
        <begin position="437"/>
        <end position="653"/>
    </location>
</feature>
<dbReference type="Gene3D" id="3.20.20.80">
    <property type="entry name" value="Glycosidases"/>
    <property type="match status" value="1"/>
</dbReference>
<evidence type="ECO:0000256" key="9">
    <source>
        <dbReference type="PIRSR" id="PIRSR001084-2"/>
    </source>
</evidence>
<proteinExistence type="inferred from homology"/>
<feature type="active site" description="Nucleophile" evidence="8">
    <location>
        <position position="346"/>
    </location>
</feature>
<reference evidence="13" key="1">
    <citation type="journal article" date="2014" name="Int. J. Syst. Evol. Microbiol.">
        <title>Complete genome sequence of Corynebacterium casei LMG S-19264T (=DSM 44701T), isolated from a smear-ripened cheese.</title>
        <authorList>
            <consortium name="US DOE Joint Genome Institute (JGI-PGF)"/>
            <person name="Walter F."/>
            <person name="Albersmeier A."/>
            <person name="Kalinowski J."/>
            <person name="Ruckert C."/>
        </authorList>
    </citation>
    <scope>NUCLEOTIDE SEQUENCE</scope>
    <source>
        <strain evidence="13">CGMCC 1.15447</strain>
    </source>
</reference>
<evidence type="ECO:0000256" key="1">
    <source>
        <dbReference type="ARBA" id="ARBA00001412"/>
    </source>
</evidence>
<dbReference type="InterPro" id="IPR003476">
    <property type="entry name" value="Glyco_hydro_42"/>
</dbReference>
<dbReference type="Pfam" id="PF02449">
    <property type="entry name" value="Glyco_hydro_42"/>
    <property type="match status" value="1"/>
</dbReference>
<keyword evidence="5" id="KW-0378">Hydrolase</keyword>
<dbReference type="InterPro" id="IPR017853">
    <property type="entry name" value="GH"/>
</dbReference>
<dbReference type="GO" id="GO:0004565">
    <property type="term" value="F:beta-galactosidase activity"/>
    <property type="evidence" value="ECO:0007669"/>
    <property type="project" value="UniProtKB-EC"/>
</dbReference>
<keyword evidence="7" id="KW-0326">Glycosidase</keyword>
<dbReference type="InterPro" id="IPR029062">
    <property type="entry name" value="Class_I_gatase-like"/>
</dbReference>
<evidence type="ECO:0000256" key="7">
    <source>
        <dbReference type="ARBA" id="ARBA00023295"/>
    </source>
</evidence>
<comment type="similarity">
    <text evidence="2">Belongs to the glycosyl hydrolase 42 family.</text>
</comment>
<dbReference type="SUPFAM" id="SSF52317">
    <property type="entry name" value="Class I glutamine amidotransferase-like"/>
    <property type="match status" value="1"/>
</dbReference>
<dbReference type="EMBL" id="BMJB01000001">
    <property type="protein sequence ID" value="GGA67693.1"/>
    <property type="molecule type" value="Genomic_DNA"/>
</dbReference>
<dbReference type="InterPro" id="IPR013738">
    <property type="entry name" value="Beta_galactosidase_Trimer"/>
</dbReference>
<accession>A0A916RS35</accession>
<feature type="signal peptide" evidence="10">
    <location>
        <begin position="1"/>
        <end position="28"/>
    </location>
</feature>
<comment type="catalytic activity">
    <reaction evidence="1">
        <text>Hydrolysis of terminal non-reducing beta-D-galactose residues in beta-D-galactosides.</text>
        <dbReference type="EC" id="3.2.1.23"/>
    </reaction>
</comment>
<gene>
    <name evidence="13" type="primary">lacZ</name>
    <name evidence="13" type="ORF">GCM10011507_19060</name>
</gene>
<evidence type="ECO:0000256" key="10">
    <source>
        <dbReference type="SAM" id="SignalP"/>
    </source>
</evidence>
<evidence type="ECO:0000256" key="2">
    <source>
        <dbReference type="ARBA" id="ARBA00005940"/>
    </source>
</evidence>
<keyword evidence="10" id="KW-0732">Signal</keyword>
<feature type="chain" id="PRO_5037801074" description="beta-galactosidase" evidence="10">
    <location>
        <begin position="29"/>
        <end position="727"/>
    </location>
</feature>
<feature type="binding site" evidence="9">
    <location>
        <position position="193"/>
    </location>
    <ligand>
        <name>substrate</name>
    </ligand>
</feature>
<feature type="binding site" evidence="9">
    <location>
        <position position="354"/>
    </location>
    <ligand>
        <name>substrate</name>
    </ligand>
</feature>
<evidence type="ECO:0000259" key="12">
    <source>
        <dbReference type="Pfam" id="PF08532"/>
    </source>
</evidence>
<organism evidence="13 14">
    <name type="scientific">Edaphobacter acidisoli</name>
    <dbReference type="NCBI Taxonomy" id="2040573"/>
    <lineage>
        <taxon>Bacteria</taxon>
        <taxon>Pseudomonadati</taxon>
        <taxon>Acidobacteriota</taxon>
        <taxon>Terriglobia</taxon>
        <taxon>Terriglobales</taxon>
        <taxon>Acidobacteriaceae</taxon>
        <taxon>Edaphobacter</taxon>
    </lineage>
</organism>
<dbReference type="Proteomes" id="UP000648801">
    <property type="component" value="Unassembled WGS sequence"/>
</dbReference>
<dbReference type="PANTHER" id="PTHR36447">
    <property type="entry name" value="BETA-GALACTOSIDASE GANA"/>
    <property type="match status" value="1"/>
</dbReference>
<comment type="caution">
    <text evidence="13">The sequence shown here is derived from an EMBL/GenBank/DDBJ whole genome shotgun (WGS) entry which is preliminary data.</text>
</comment>
<dbReference type="GO" id="GO:0005975">
    <property type="term" value="P:carbohydrate metabolic process"/>
    <property type="evidence" value="ECO:0007669"/>
    <property type="project" value="InterPro"/>
</dbReference>
<evidence type="ECO:0000256" key="6">
    <source>
        <dbReference type="ARBA" id="ARBA00022833"/>
    </source>
</evidence>
<evidence type="ECO:0000256" key="5">
    <source>
        <dbReference type="ARBA" id="ARBA00022801"/>
    </source>
</evidence>
<keyword evidence="6" id="KW-0862">Zinc</keyword>
<dbReference type="AlphaFoldDB" id="A0A916RS35"/>
<reference evidence="13" key="2">
    <citation type="submission" date="2020-09" db="EMBL/GenBank/DDBJ databases">
        <authorList>
            <person name="Sun Q."/>
            <person name="Zhou Y."/>
        </authorList>
    </citation>
    <scope>NUCLEOTIDE SEQUENCE</scope>
    <source>
        <strain evidence="13">CGMCC 1.15447</strain>
    </source>
</reference>
<keyword evidence="4" id="KW-0479">Metal-binding</keyword>
<dbReference type="RefSeq" id="WP_229668838.1">
    <property type="nucleotide sequence ID" value="NZ_BMJB01000001.1"/>
</dbReference>
<feature type="active site" description="Proton donor" evidence="8">
    <location>
        <position position="194"/>
    </location>
</feature>
<evidence type="ECO:0000256" key="8">
    <source>
        <dbReference type="PIRSR" id="PIRSR001084-1"/>
    </source>
</evidence>
<protein>
    <recommendedName>
        <fullName evidence="3">beta-galactosidase</fullName>
        <ecNumber evidence="3">3.2.1.23</ecNumber>
    </recommendedName>
</protein>
<dbReference type="EC" id="3.2.1.23" evidence="3"/>
<dbReference type="PIRSF" id="PIRSF001084">
    <property type="entry name" value="B-galactosidase"/>
    <property type="match status" value="1"/>
</dbReference>
<evidence type="ECO:0000313" key="14">
    <source>
        <dbReference type="Proteomes" id="UP000648801"/>
    </source>
</evidence>
<sequence length="727" mass="82352">MTLPVRSRKPLHAGLICIAALLGGSVYANGQTASAPQSASNQAATAPDEMTNVLYGAAYYNEYMPYERLDKDVAMMKAAGLTVVRMGESTWSLWEPEDGKFEYAWMDRVVDAMGKAGIKVIMGTPTYSIPTWMYREHPEILARPLGGGDTGYGMRQNMDTDSPAFRFYAQRLIKNLVEHYRNNPNVIGWQIDNETSSYGAANKDVYIGFVNHLKQKFGTTDNLNKAWFLNYWGEDVNGWENMPTRDHATSTSYKLEWSRWEQMRVTNYLDWQAALVRQYRAPSQFVTQDFGGSMRRDVNEYEVAKALDIVANNPYHGTQDHMDGQSQAEQGDYSRSLKHANFLVTETNAQTTDWSSAYQYPPYDGQLRLDVYTHLSSGANMVEYWHWASIPAGQETYWKGVLSHDLEPNRAYAEVSRTAHELQRIGPHLVNLKIKNEVAILYSVDSANALDFMPFALAPAAQWSFGKPVATYTTLINQLHKAFYDANVGTDFIFPEDPDFSRYKLVVIPALYISDDALLQKISDYVKNGGHVLMTFKSGFANENSAVRWVMAPGPLREAAGFSYQEFSNLEKPLALKGDPFHAGTGNQVMYWAEFLKLEHAQPLAYYDHSFFGRWPAITRNEYGKGSLIYEGTFLSDELQHKIVLDAIHDAHLDLQAQPDLPDKVREKDGVNGLGRKLHYYLNYSSDTQTFHYAHARGEELLSGKQMAPDQQITLQPWDVAIVEERP</sequence>
<dbReference type="InterPro" id="IPR013529">
    <property type="entry name" value="Glyco_hydro_42_N"/>
</dbReference>
<feature type="domain" description="Glycoside hydrolase family 42 N-terminal" evidence="11">
    <location>
        <begin position="59"/>
        <end position="424"/>
    </location>
</feature>
<dbReference type="PANTHER" id="PTHR36447:SF2">
    <property type="entry name" value="BETA-GALACTOSIDASE YESZ"/>
    <property type="match status" value="1"/>
</dbReference>
<evidence type="ECO:0000256" key="4">
    <source>
        <dbReference type="ARBA" id="ARBA00022723"/>
    </source>
</evidence>
<evidence type="ECO:0000256" key="3">
    <source>
        <dbReference type="ARBA" id="ARBA00012756"/>
    </source>
</evidence>
<dbReference type="Pfam" id="PF08532">
    <property type="entry name" value="Glyco_hydro_42M"/>
    <property type="match status" value="1"/>
</dbReference>